<dbReference type="Gene3D" id="2.30.29.30">
    <property type="entry name" value="Pleckstrin-homology domain (PH domain)/Phosphotyrosine-binding domain (PTB)"/>
    <property type="match status" value="1"/>
</dbReference>
<dbReference type="AlphaFoldDB" id="A0A8J5JXV3"/>
<organism evidence="1 2">
    <name type="scientific">Homarus americanus</name>
    <name type="common">American lobster</name>
    <dbReference type="NCBI Taxonomy" id="6706"/>
    <lineage>
        <taxon>Eukaryota</taxon>
        <taxon>Metazoa</taxon>
        <taxon>Ecdysozoa</taxon>
        <taxon>Arthropoda</taxon>
        <taxon>Crustacea</taxon>
        <taxon>Multicrustacea</taxon>
        <taxon>Malacostraca</taxon>
        <taxon>Eumalacostraca</taxon>
        <taxon>Eucarida</taxon>
        <taxon>Decapoda</taxon>
        <taxon>Pleocyemata</taxon>
        <taxon>Astacidea</taxon>
        <taxon>Nephropoidea</taxon>
        <taxon>Nephropidae</taxon>
        <taxon>Homarus</taxon>
    </lineage>
</organism>
<dbReference type="InterPro" id="IPR011993">
    <property type="entry name" value="PH-like_dom_sf"/>
</dbReference>
<proteinExistence type="predicted"/>
<dbReference type="EMBL" id="JAHLQT010024020">
    <property type="protein sequence ID" value="KAG7165616.1"/>
    <property type="molecule type" value="Genomic_DNA"/>
</dbReference>
<evidence type="ECO:0000313" key="2">
    <source>
        <dbReference type="Proteomes" id="UP000747542"/>
    </source>
</evidence>
<accession>A0A8J5JXV3</accession>
<dbReference type="Proteomes" id="UP000747542">
    <property type="component" value="Unassembled WGS sequence"/>
</dbReference>
<sequence length="47" mass="5375">MPDYFAYIAGDTSCSISSHFTCYVFRAATVEQSRDILLTLGKWCRLH</sequence>
<keyword evidence="2" id="KW-1185">Reference proteome</keyword>
<gene>
    <name evidence="1" type="ORF">Hamer_G013116</name>
</gene>
<evidence type="ECO:0000313" key="1">
    <source>
        <dbReference type="EMBL" id="KAG7165616.1"/>
    </source>
</evidence>
<comment type="caution">
    <text evidence="1">The sequence shown here is derived from an EMBL/GenBank/DDBJ whole genome shotgun (WGS) entry which is preliminary data.</text>
</comment>
<dbReference type="SUPFAM" id="SSF50729">
    <property type="entry name" value="PH domain-like"/>
    <property type="match status" value="1"/>
</dbReference>
<name>A0A8J5JXV3_HOMAM</name>
<reference evidence="1" key="1">
    <citation type="journal article" date="2021" name="Sci. Adv.">
        <title>The American lobster genome reveals insights on longevity, neural, and immune adaptations.</title>
        <authorList>
            <person name="Polinski J.M."/>
            <person name="Zimin A.V."/>
            <person name="Clark K.F."/>
            <person name="Kohn A.B."/>
            <person name="Sadowski N."/>
            <person name="Timp W."/>
            <person name="Ptitsyn A."/>
            <person name="Khanna P."/>
            <person name="Romanova D.Y."/>
            <person name="Williams P."/>
            <person name="Greenwood S.J."/>
            <person name="Moroz L.L."/>
            <person name="Walt D.R."/>
            <person name="Bodnar A.G."/>
        </authorList>
    </citation>
    <scope>NUCLEOTIDE SEQUENCE</scope>
    <source>
        <strain evidence="1">GMGI-L3</strain>
    </source>
</reference>
<protein>
    <submittedName>
        <fullName evidence="1">Uncharacterized protein</fullName>
    </submittedName>
</protein>